<dbReference type="EMBL" id="CP097332">
    <property type="protein sequence ID" value="UQX87184.1"/>
    <property type="molecule type" value="Genomic_DNA"/>
</dbReference>
<proteinExistence type="inferred from homology"/>
<evidence type="ECO:0000256" key="1">
    <source>
        <dbReference type="ARBA" id="ARBA00022898"/>
    </source>
</evidence>
<dbReference type="Proteomes" id="UP001056336">
    <property type="component" value="Chromosome"/>
</dbReference>
<dbReference type="PANTHER" id="PTHR10146">
    <property type="entry name" value="PROLINE SYNTHETASE CO-TRANSCRIBED BACTERIAL HOMOLOG PROTEIN"/>
    <property type="match status" value="1"/>
</dbReference>
<accession>A0ABY4QU54</accession>
<evidence type="ECO:0000313" key="5">
    <source>
        <dbReference type="EMBL" id="UQX87184.1"/>
    </source>
</evidence>
<dbReference type="SUPFAM" id="SSF51419">
    <property type="entry name" value="PLP-binding barrel"/>
    <property type="match status" value="1"/>
</dbReference>
<dbReference type="CDD" id="cd00635">
    <property type="entry name" value="PLPDE_III_YBL036c_like"/>
    <property type="match status" value="1"/>
</dbReference>
<dbReference type="PANTHER" id="PTHR10146:SF14">
    <property type="entry name" value="PYRIDOXAL PHOSPHATE HOMEOSTASIS PROTEIN"/>
    <property type="match status" value="1"/>
</dbReference>
<keyword evidence="6" id="KW-1185">Reference proteome</keyword>
<sequence length="249" mass="25780">MSAPDRAAELRANLRAVRLRIATAAERAGRDPNTITLIAVTKFFPVADVLALAEAGVTDFGESRDQDASTKAAEFADLSPSPVSWHFVGRLQTNKARSVASYADVVHSVDRAALVDALANGVRAADRAPLAVLLQVSLDVNDVNTIAGPSGASERGGVRPGDLLALADQVASRPELVVAGVMSVPPQDRDPADAFSELLQLSAALRAQHGGATMISAGMSADLDSAIEHGATHVRIGTALLGPRKPTIG</sequence>
<organism evidence="5 6">
    <name type="scientific">Jatrophihabitans telluris</name>
    <dbReference type="NCBI Taxonomy" id="2038343"/>
    <lineage>
        <taxon>Bacteria</taxon>
        <taxon>Bacillati</taxon>
        <taxon>Actinomycetota</taxon>
        <taxon>Actinomycetes</taxon>
        <taxon>Jatrophihabitantales</taxon>
        <taxon>Jatrophihabitantaceae</taxon>
        <taxon>Jatrophihabitans</taxon>
    </lineage>
</organism>
<reference evidence="5" key="1">
    <citation type="journal article" date="2018" name="Int. J. Syst. Evol. Microbiol.">
        <title>Jatrophihabitans telluris sp. nov., isolated from sediment soil of lava forest wetlands and the emended description of the genus Jatrophihabitans.</title>
        <authorList>
            <person name="Lee K.C."/>
            <person name="Suh M.K."/>
            <person name="Eom M.K."/>
            <person name="Kim K.K."/>
            <person name="Kim J.S."/>
            <person name="Kim D.S."/>
            <person name="Ko S.H."/>
            <person name="Shin Y.K."/>
            <person name="Lee J.S."/>
        </authorList>
    </citation>
    <scope>NUCLEOTIDE SEQUENCE</scope>
    <source>
        <strain evidence="5">N237</strain>
    </source>
</reference>
<dbReference type="InterPro" id="IPR011078">
    <property type="entry name" value="PyrdxlP_homeostasis"/>
</dbReference>
<dbReference type="Gene3D" id="3.20.20.10">
    <property type="entry name" value="Alanine racemase"/>
    <property type="match status" value="1"/>
</dbReference>
<evidence type="ECO:0000313" key="6">
    <source>
        <dbReference type="Proteomes" id="UP001056336"/>
    </source>
</evidence>
<dbReference type="InterPro" id="IPR029066">
    <property type="entry name" value="PLP-binding_barrel"/>
</dbReference>
<gene>
    <name evidence="5" type="ORF">M6D93_12840</name>
</gene>
<comment type="function">
    <text evidence="2">Pyridoxal 5'-phosphate (PLP)-binding protein, which is involved in PLP homeostasis.</text>
</comment>
<dbReference type="RefSeq" id="WP_249769648.1">
    <property type="nucleotide sequence ID" value="NZ_CP097332.1"/>
</dbReference>
<evidence type="ECO:0000259" key="4">
    <source>
        <dbReference type="Pfam" id="PF01168"/>
    </source>
</evidence>
<dbReference type="InterPro" id="IPR001608">
    <property type="entry name" value="Ala_racemase_N"/>
</dbReference>
<feature type="modified residue" description="N6-(pyridoxal phosphate)lysine" evidence="2">
    <location>
        <position position="42"/>
    </location>
</feature>
<dbReference type="Pfam" id="PF01168">
    <property type="entry name" value="Ala_racemase_N"/>
    <property type="match status" value="1"/>
</dbReference>
<comment type="similarity">
    <text evidence="2 3">Belongs to the pyridoxal phosphate-binding protein YggS/PROSC family.</text>
</comment>
<reference evidence="5" key="2">
    <citation type="submission" date="2022-05" db="EMBL/GenBank/DDBJ databases">
        <authorList>
            <person name="Kim J.-S."/>
            <person name="Lee K."/>
            <person name="Suh M."/>
            <person name="Eom M."/>
            <person name="Kim J.-S."/>
            <person name="Kim D.-S."/>
            <person name="Ko S.-H."/>
            <person name="Shin Y."/>
            <person name="Lee J.-S."/>
        </authorList>
    </citation>
    <scope>NUCLEOTIDE SEQUENCE</scope>
    <source>
        <strain evidence="5">N237</strain>
    </source>
</reference>
<protein>
    <recommendedName>
        <fullName evidence="2">Pyridoxal phosphate homeostasis protein</fullName>
        <shortName evidence="2">PLP homeostasis protein</shortName>
    </recommendedName>
</protein>
<evidence type="ECO:0000256" key="3">
    <source>
        <dbReference type="RuleBase" id="RU004514"/>
    </source>
</evidence>
<dbReference type="NCBIfam" id="TIGR00044">
    <property type="entry name" value="YggS family pyridoxal phosphate-dependent enzyme"/>
    <property type="match status" value="1"/>
</dbReference>
<keyword evidence="1 2" id="KW-0663">Pyridoxal phosphate</keyword>
<evidence type="ECO:0000256" key="2">
    <source>
        <dbReference type="HAMAP-Rule" id="MF_02087"/>
    </source>
</evidence>
<name>A0ABY4QU54_9ACTN</name>
<dbReference type="PIRSF" id="PIRSF004848">
    <property type="entry name" value="YBL036c_PLPDEIII"/>
    <property type="match status" value="1"/>
</dbReference>
<feature type="domain" description="Alanine racemase N-terminal" evidence="4">
    <location>
        <begin position="13"/>
        <end position="243"/>
    </location>
</feature>
<dbReference type="HAMAP" id="MF_02087">
    <property type="entry name" value="PLP_homeostasis"/>
    <property type="match status" value="1"/>
</dbReference>
<dbReference type="PROSITE" id="PS01211">
    <property type="entry name" value="UPF0001"/>
    <property type="match status" value="1"/>
</dbReference>